<organism evidence="2 3">
    <name type="scientific">Didymella heteroderae</name>
    <dbReference type="NCBI Taxonomy" id="1769908"/>
    <lineage>
        <taxon>Eukaryota</taxon>
        <taxon>Fungi</taxon>
        <taxon>Dikarya</taxon>
        <taxon>Ascomycota</taxon>
        <taxon>Pezizomycotina</taxon>
        <taxon>Dothideomycetes</taxon>
        <taxon>Pleosporomycetidae</taxon>
        <taxon>Pleosporales</taxon>
        <taxon>Pleosporineae</taxon>
        <taxon>Didymellaceae</taxon>
        <taxon>Didymella</taxon>
    </lineage>
</organism>
<evidence type="ECO:0000313" key="3">
    <source>
        <dbReference type="Proteomes" id="UP000758155"/>
    </source>
</evidence>
<dbReference type="EMBL" id="SWKV01000036">
    <property type="protein sequence ID" value="KAF3038465.1"/>
    <property type="molecule type" value="Genomic_DNA"/>
</dbReference>
<evidence type="ECO:0000256" key="1">
    <source>
        <dbReference type="SAM" id="MobiDB-lite"/>
    </source>
</evidence>
<evidence type="ECO:0000313" key="2">
    <source>
        <dbReference type="EMBL" id="KAF3038465.1"/>
    </source>
</evidence>
<comment type="caution">
    <text evidence="2">The sequence shown here is derived from an EMBL/GenBank/DDBJ whole genome shotgun (WGS) entry which is preliminary data.</text>
</comment>
<protein>
    <submittedName>
        <fullName evidence="2">Uncharacterized protein</fullName>
    </submittedName>
</protein>
<keyword evidence="3" id="KW-1185">Reference proteome</keyword>
<sequence length="113" mass="12970">MGFLDNKFIARFINGGAPPASYTQQIRDRPPPNYEAYATQRGIENNGLQKTQIYLNLPTQREREQEEQEERERREKDPASTVKRHTGAPDWNFVAGNGILVKLVAQREPSETK</sequence>
<feature type="region of interest" description="Disordered" evidence="1">
    <location>
        <begin position="42"/>
        <end position="90"/>
    </location>
</feature>
<dbReference type="AlphaFoldDB" id="A0A9P4WQ43"/>
<reference evidence="2" key="1">
    <citation type="submission" date="2019-04" db="EMBL/GenBank/DDBJ databases">
        <title>Sequencing of skin fungus with MAO and IRED activity.</title>
        <authorList>
            <person name="Marsaioli A.J."/>
            <person name="Bonatto J.M.C."/>
            <person name="Reis Junior O."/>
        </authorList>
    </citation>
    <scope>NUCLEOTIDE SEQUENCE</scope>
    <source>
        <strain evidence="2">28M1</strain>
    </source>
</reference>
<accession>A0A9P4WQ43</accession>
<gene>
    <name evidence="2" type="ORF">E8E12_003023</name>
</gene>
<feature type="compositionally biased region" description="Polar residues" evidence="1">
    <location>
        <begin position="42"/>
        <end position="59"/>
    </location>
</feature>
<dbReference type="Proteomes" id="UP000758155">
    <property type="component" value="Unassembled WGS sequence"/>
</dbReference>
<proteinExistence type="predicted"/>
<dbReference type="OrthoDB" id="3784338at2759"/>
<name>A0A9P4WQ43_9PLEO</name>
<feature type="compositionally biased region" description="Basic and acidic residues" evidence="1">
    <location>
        <begin position="60"/>
        <end position="78"/>
    </location>
</feature>